<dbReference type="InterPro" id="IPR027417">
    <property type="entry name" value="P-loop_NTPase"/>
</dbReference>
<dbReference type="HOGENOM" id="CLU_052977_0_0_10"/>
<gene>
    <name evidence="2" type="ordered locus">Slin_1472</name>
</gene>
<protein>
    <submittedName>
        <fullName evidence="2">ATPase-like protein</fullName>
    </submittedName>
</protein>
<dbReference type="KEGG" id="sli:Slin_1472"/>
<accession>D2QN38</accession>
<evidence type="ECO:0000313" key="3">
    <source>
        <dbReference type="Proteomes" id="UP000002028"/>
    </source>
</evidence>
<reference evidence="2 3" key="1">
    <citation type="journal article" date="2010" name="Stand. Genomic Sci.">
        <title>Complete genome sequence of Spirosoma linguale type strain (1).</title>
        <authorList>
            <person name="Lail K."/>
            <person name="Sikorski J."/>
            <person name="Saunders E."/>
            <person name="Lapidus A."/>
            <person name="Glavina Del Rio T."/>
            <person name="Copeland A."/>
            <person name="Tice H."/>
            <person name="Cheng J.-F."/>
            <person name="Lucas S."/>
            <person name="Nolan M."/>
            <person name="Bruce D."/>
            <person name="Goodwin L."/>
            <person name="Pitluck S."/>
            <person name="Ivanova N."/>
            <person name="Mavromatis K."/>
            <person name="Ovchinnikova G."/>
            <person name="Pati A."/>
            <person name="Chen A."/>
            <person name="Palaniappan K."/>
            <person name="Land M."/>
            <person name="Hauser L."/>
            <person name="Chang Y.-J."/>
            <person name="Jeffries C.D."/>
            <person name="Chain P."/>
            <person name="Brettin T."/>
            <person name="Detter J.C."/>
            <person name="Schuetze A."/>
            <person name="Rohde M."/>
            <person name="Tindall B.J."/>
            <person name="Goeker M."/>
            <person name="Bristow J."/>
            <person name="Eisen J.A."/>
            <person name="Markowitz V."/>
            <person name="Hugenholtz P."/>
            <person name="Kyrpides N.C."/>
            <person name="Klenk H.-P."/>
            <person name="Chen F."/>
        </authorList>
    </citation>
    <scope>NUCLEOTIDE SEQUENCE [LARGE SCALE GENOMIC DNA]</scope>
    <source>
        <strain evidence="3">ATCC 33905 / DSM 74 / LMG 10896 / Claus 1</strain>
    </source>
</reference>
<evidence type="ECO:0000313" key="2">
    <source>
        <dbReference type="EMBL" id="ADB37522.1"/>
    </source>
</evidence>
<dbReference type="PANTHER" id="PTHR43581">
    <property type="entry name" value="ATP/GTP PHOSPHATASE"/>
    <property type="match status" value="1"/>
</dbReference>
<dbReference type="PANTHER" id="PTHR43581:SF4">
    <property type="entry name" value="ATP_GTP PHOSPHATASE"/>
    <property type="match status" value="1"/>
</dbReference>
<organism evidence="2 3">
    <name type="scientific">Spirosoma linguale (strain ATCC 33905 / DSM 74 / LMG 10896 / Claus 1)</name>
    <dbReference type="NCBI Taxonomy" id="504472"/>
    <lineage>
        <taxon>Bacteria</taxon>
        <taxon>Pseudomonadati</taxon>
        <taxon>Bacteroidota</taxon>
        <taxon>Cytophagia</taxon>
        <taxon>Cytophagales</taxon>
        <taxon>Cytophagaceae</taxon>
        <taxon>Spirosoma</taxon>
    </lineage>
</organism>
<dbReference type="EMBL" id="CP001769">
    <property type="protein sequence ID" value="ADB37522.1"/>
    <property type="molecule type" value="Genomic_DNA"/>
</dbReference>
<dbReference type="Pfam" id="PF13175">
    <property type="entry name" value="AAA_15"/>
    <property type="match status" value="1"/>
</dbReference>
<dbReference type="SUPFAM" id="SSF52540">
    <property type="entry name" value="P-loop containing nucleoside triphosphate hydrolases"/>
    <property type="match status" value="1"/>
</dbReference>
<sequence length="426" mass="48952">MLVRSGVRSLTWATTHYPLIGRKISNSGPNVVMFTQTDGAKHPAPNGLKRRAAMENTTPNTNNFLNWVEIKNFKSIKDLRLDCKRVNVFIGKPNVGKSNILEALGLLGAGYDTGRFLKGSVRYKSMKNLFWDFDTSQSIEVASNSGVVAISSGLGFKLFNNEDLTGEFKSFSIGAFRSKEFEENLAKPRSVGLVALSAKAERIVDESGVSTGSVPDDQDKRKMFNEQLRVVKKYDFSNVTQFENLFQDFLLPPSGPNLYSVVRRSDELWSEFAELFSEQQLELVLYDAEQAFLLQKKIGPRITQYPYFSIADTFRRFMFYITAIQSNKNSVIIFEEPEVHSFPPYTQEMAYRMIYDDDNQYFISTHSPYMLHPFIEKMDYKDLNVFITYYKDYQTHVRALTEEELTDILDFSTNVFFNLKRFEPDA</sequence>
<dbReference type="AlphaFoldDB" id="D2QN38"/>
<evidence type="ECO:0000259" key="1">
    <source>
        <dbReference type="Pfam" id="PF13175"/>
    </source>
</evidence>
<dbReference type="Proteomes" id="UP000002028">
    <property type="component" value="Chromosome"/>
</dbReference>
<name>D2QN38_SPILD</name>
<dbReference type="Gene3D" id="3.40.50.300">
    <property type="entry name" value="P-loop containing nucleotide triphosphate hydrolases"/>
    <property type="match status" value="1"/>
</dbReference>
<dbReference type="STRING" id="504472.Slin_1472"/>
<dbReference type="InterPro" id="IPR051396">
    <property type="entry name" value="Bact_Antivir_Def_Nuclease"/>
</dbReference>
<keyword evidence="3" id="KW-1185">Reference proteome</keyword>
<feature type="domain" description="Endonuclease GajA/Old nuclease/RecF-like AAA" evidence="1">
    <location>
        <begin position="65"/>
        <end position="107"/>
    </location>
</feature>
<dbReference type="eggNOG" id="COG4637">
    <property type="taxonomic scope" value="Bacteria"/>
</dbReference>
<proteinExistence type="predicted"/>
<dbReference type="InterPro" id="IPR041685">
    <property type="entry name" value="AAA_GajA/Old/RecF-like"/>
</dbReference>